<dbReference type="GO" id="GO:0003924">
    <property type="term" value="F:GTPase activity"/>
    <property type="evidence" value="ECO:0007669"/>
    <property type="project" value="InterPro"/>
</dbReference>
<name>A0A075ATA2_ROZAC</name>
<evidence type="ECO:0000313" key="13">
    <source>
        <dbReference type="EMBL" id="EPZ31748.1"/>
    </source>
</evidence>
<dbReference type="GO" id="GO:0006412">
    <property type="term" value="P:translation"/>
    <property type="evidence" value="ECO:0007669"/>
    <property type="project" value="UniProtKB-KW"/>
</dbReference>
<reference evidence="13 15" key="1">
    <citation type="journal article" date="2013" name="Curr. Biol.">
        <title>Shared signatures of parasitism and phylogenomics unite Cryptomycota and microsporidia.</title>
        <authorList>
            <person name="James T.Y."/>
            <person name="Pelin A."/>
            <person name="Bonen L."/>
            <person name="Ahrendt S."/>
            <person name="Sain D."/>
            <person name="Corradi N."/>
            <person name="Stajich J.E."/>
        </authorList>
    </citation>
    <scope>NUCLEOTIDE SEQUENCE [LARGE SCALE GENOMIC DNA]</scope>
    <source>
        <strain evidence="13 15">CSF55</strain>
        <strain evidence="13 15">CSF55</strain>
    </source>
</reference>
<dbReference type="InterPro" id="IPR027417">
    <property type="entry name" value="P-loop_NTPase"/>
</dbReference>
<dbReference type="SUPFAM" id="SSF50447">
    <property type="entry name" value="Translation proteins"/>
    <property type="match status" value="1"/>
</dbReference>
<dbReference type="SMART" id="SM00668">
    <property type="entry name" value="CTLH"/>
    <property type="match status" value="1"/>
</dbReference>
<dbReference type="AlphaFoldDB" id="A0A075ATA2"/>
<evidence type="ECO:0000256" key="10">
    <source>
        <dbReference type="ARBA" id="ARBA00074866"/>
    </source>
</evidence>
<dbReference type="InterPro" id="IPR009000">
    <property type="entry name" value="Transl_B-barrel_sf"/>
</dbReference>
<dbReference type="InterPro" id="IPR006595">
    <property type="entry name" value="CTLH_C"/>
</dbReference>
<evidence type="ECO:0000256" key="3">
    <source>
        <dbReference type="ARBA" id="ARBA00022490"/>
    </source>
</evidence>
<accession>A0A075ATA2</accession>
<dbReference type="PANTHER" id="PTHR23115">
    <property type="entry name" value="TRANSLATION FACTOR"/>
    <property type="match status" value="1"/>
</dbReference>
<sequence length="840" mass="95560">MSRHRYVKNMLDEYYDDDDDYEEFSDEYEFEKVKESNQNHYSLADDFDLDEYEEDLNFEIEELQIENAIQKPQSKLQVISEKIERKEKNKTSDFASVFCNQTKTNTNKNESYIVYEADFKETNLKKPAISKSREYISSLPSKKVLPEKSSHKISRKQINQSSTKNNNTLNLVVIGHVDHGKSTLMGHLLYLLGQVNSKTLEKYKRESQKLGKNSFAFAWILDETEEERNRGITVDFARNVLKLPNKTINLMDAPGHKDYVPSMIQGASQADCALLVIDSSPGEFETGFEGKGQIKEHSILVRSLGIQSIIVAVNKMDNIGWSEDRYSFVVSKMIQFLTALGFKNECIHFVPCSGLTGNNLTALEKNHVNEWYKGQTLADTIGKRELYISLDSINPPDRPINKPLRMFVADIFKQSGNTAGLSGQVESGYFSVGDVVTIMPLKENATIKSTDYDSRFIDIKKLGTDSSNALAGDYVDILVSGIDSTKFSVGNVICFKDNLIKATKRFNAQIITFDLDEPLYVGHSIVFYFKGISESGYISQLISLTDKDGKNIKKNPKMIPKNSNAVVQITLERTVLIDTLMDLKEMSRFTLRSQGFSIAAGMFTSSVIALRNLLMSNPQSTKKSYSKEEWEKKLSEVNIHKGELNKLIMNYLIIEGYKEAAEKFCSEASMDPTVNLDSIQDRMNVRQCIQKGEVDHAIELTNDLDPQILDTNPKLFFRLQQQKLIEMIRAGRLDDAIEFAQEELAPRGEEHPEFLEELERTMALMIFDGDENSPVKDLLDTNQRQKTASELNSAILTTQCQEKEPKLPLMLKMLVWSQKLLEEKENFPKITNFVTAEFNN</sequence>
<dbReference type="InterPro" id="IPR006594">
    <property type="entry name" value="LisH"/>
</dbReference>
<evidence type="ECO:0000256" key="2">
    <source>
        <dbReference type="ARBA" id="ARBA00007249"/>
    </source>
</evidence>
<evidence type="ECO:0000313" key="15">
    <source>
        <dbReference type="Proteomes" id="UP000030755"/>
    </source>
</evidence>
<dbReference type="GO" id="GO:0005525">
    <property type="term" value="F:GTP binding"/>
    <property type="evidence" value="ECO:0007669"/>
    <property type="project" value="UniProtKB-KW"/>
</dbReference>
<keyword evidence="3" id="KW-0963">Cytoplasm</keyword>
<comment type="catalytic activity">
    <reaction evidence="8">
        <text>GTP + H2O = GDP + phosphate + H(+)</text>
        <dbReference type="Rhea" id="RHEA:19669"/>
        <dbReference type="ChEBI" id="CHEBI:15377"/>
        <dbReference type="ChEBI" id="CHEBI:15378"/>
        <dbReference type="ChEBI" id="CHEBI:37565"/>
        <dbReference type="ChEBI" id="CHEBI:43474"/>
        <dbReference type="ChEBI" id="CHEBI:58189"/>
    </reaction>
    <physiologicalReaction direction="left-to-right" evidence="8">
        <dbReference type="Rhea" id="RHEA:19670"/>
    </physiologicalReaction>
</comment>
<dbReference type="OrthoDB" id="342024at2759"/>
<comment type="subcellular location">
    <subcellularLocation>
        <location evidence="1">Cytoplasm</location>
    </subcellularLocation>
</comment>
<evidence type="ECO:0000256" key="9">
    <source>
        <dbReference type="ARBA" id="ARBA00063537"/>
    </source>
</evidence>
<dbReference type="PRINTS" id="PR00315">
    <property type="entry name" value="ELONGATNFCT"/>
</dbReference>
<dbReference type="InterPro" id="IPR050100">
    <property type="entry name" value="TRAFAC_GTPase_members"/>
</dbReference>
<dbReference type="Pfam" id="PF00009">
    <property type="entry name" value="GTP_EFTU"/>
    <property type="match status" value="1"/>
</dbReference>
<dbReference type="Proteomes" id="UP000030755">
    <property type="component" value="Unassembled WGS sequence"/>
</dbReference>
<proteinExistence type="inferred from homology"/>
<evidence type="ECO:0000256" key="8">
    <source>
        <dbReference type="ARBA" id="ARBA00049117"/>
    </source>
</evidence>
<dbReference type="CDD" id="cd01883">
    <property type="entry name" value="EF1_alpha"/>
    <property type="match status" value="1"/>
</dbReference>
<dbReference type="PROSITE" id="PS50896">
    <property type="entry name" value="LISH"/>
    <property type="match status" value="1"/>
</dbReference>
<dbReference type="EMBL" id="KE561209">
    <property type="protein sequence ID" value="EPZ31748.1"/>
    <property type="molecule type" value="Genomic_DNA"/>
</dbReference>
<organism evidence="13 15">
    <name type="scientific">Rozella allomycis (strain CSF55)</name>
    <dbReference type="NCBI Taxonomy" id="988480"/>
    <lineage>
        <taxon>Eukaryota</taxon>
        <taxon>Fungi</taxon>
        <taxon>Fungi incertae sedis</taxon>
        <taxon>Cryptomycota</taxon>
        <taxon>Cryptomycota incertae sedis</taxon>
        <taxon>Rozella</taxon>
    </lineage>
</organism>
<dbReference type="SUPFAM" id="SSF50465">
    <property type="entry name" value="EF-Tu/eEF-1alpha/eIF2-gamma C-terminal domain"/>
    <property type="match status" value="1"/>
</dbReference>
<dbReference type="FunFam" id="3.40.50.300:FF:000204">
    <property type="entry name" value="Translation elongation factor Tu"/>
    <property type="match status" value="1"/>
</dbReference>
<evidence type="ECO:0000256" key="6">
    <source>
        <dbReference type="ARBA" id="ARBA00022917"/>
    </source>
</evidence>
<dbReference type="SUPFAM" id="SSF52540">
    <property type="entry name" value="P-loop containing nucleoside triphosphate hydrolases"/>
    <property type="match status" value="1"/>
</dbReference>
<keyword evidence="15" id="KW-1185">Reference proteome</keyword>
<feature type="domain" description="CTLH" evidence="11">
    <location>
        <begin position="678"/>
        <end position="735"/>
    </location>
</feature>
<evidence type="ECO:0000259" key="12">
    <source>
        <dbReference type="PROSITE" id="PS51722"/>
    </source>
</evidence>
<evidence type="ECO:0000256" key="1">
    <source>
        <dbReference type="ARBA" id="ARBA00004496"/>
    </source>
</evidence>
<evidence type="ECO:0000256" key="4">
    <source>
        <dbReference type="ARBA" id="ARBA00022741"/>
    </source>
</evidence>
<dbReference type="Gene3D" id="2.40.30.10">
    <property type="entry name" value="Translation factors"/>
    <property type="match status" value="2"/>
</dbReference>
<dbReference type="STRING" id="988480.A0A075ATA2"/>
<keyword evidence="5" id="KW-0378">Hydrolase</keyword>
<dbReference type="Gene3D" id="3.40.50.300">
    <property type="entry name" value="P-loop containing nucleotide triphosphate hydrolases"/>
    <property type="match status" value="1"/>
</dbReference>
<dbReference type="Pfam" id="PF10607">
    <property type="entry name" value="CTLH"/>
    <property type="match status" value="1"/>
</dbReference>
<dbReference type="Pfam" id="PF08513">
    <property type="entry name" value="LisH"/>
    <property type="match status" value="1"/>
</dbReference>
<dbReference type="InterPro" id="IPR013144">
    <property type="entry name" value="CRA_dom"/>
</dbReference>
<dbReference type="InterPro" id="IPR009001">
    <property type="entry name" value="Transl_elong_EF1A/Init_IF2_C"/>
</dbReference>
<dbReference type="EMBL" id="ML004907">
    <property type="protein sequence ID" value="RKP22166.1"/>
    <property type="molecule type" value="Genomic_DNA"/>
</dbReference>
<dbReference type="GO" id="GO:0005737">
    <property type="term" value="C:cytoplasm"/>
    <property type="evidence" value="ECO:0007669"/>
    <property type="project" value="UniProtKB-SubCell"/>
</dbReference>
<dbReference type="SMART" id="SM00667">
    <property type="entry name" value="LisH"/>
    <property type="match status" value="1"/>
</dbReference>
<comment type="similarity">
    <text evidence="2">Belongs to the TRAFAC class translation factor GTPase superfamily. Classic translation factor GTPase family. EF-Tu/EF-1A subfamily.</text>
</comment>
<keyword evidence="4" id="KW-0547">Nucleotide-binding</keyword>
<evidence type="ECO:0000259" key="11">
    <source>
        <dbReference type="PROSITE" id="PS50897"/>
    </source>
</evidence>
<dbReference type="PROSITE" id="PS50897">
    <property type="entry name" value="CTLH"/>
    <property type="match status" value="1"/>
</dbReference>
<evidence type="ECO:0000256" key="5">
    <source>
        <dbReference type="ARBA" id="ARBA00022801"/>
    </source>
</evidence>
<dbReference type="GO" id="GO:1990533">
    <property type="term" value="C:Dom34-Hbs1 complex"/>
    <property type="evidence" value="ECO:0007669"/>
    <property type="project" value="UniProtKB-ARBA"/>
</dbReference>
<gene>
    <name evidence="13" type="ORF">O9G_000227</name>
    <name evidence="14" type="ORF">ROZALSC1DRAFT_26462</name>
</gene>
<evidence type="ECO:0000313" key="16">
    <source>
        <dbReference type="Proteomes" id="UP000281549"/>
    </source>
</evidence>
<dbReference type="InterPro" id="IPR054696">
    <property type="entry name" value="GTP-eEF1A_C"/>
</dbReference>
<reference evidence="16" key="2">
    <citation type="journal article" date="2018" name="Nat. Microbiol.">
        <title>Leveraging single-cell genomics to expand the fungal tree of life.</title>
        <authorList>
            <person name="Ahrendt S.R."/>
            <person name="Quandt C.A."/>
            <person name="Ciobanu D."/>
            <person name="Clum A."/>
            <person name="Salamov A."/>
            <person name="Andreopoulos B."/>
            <person name="Cheng J.F."/>
            <person name="Woyke T."/>
            <person name="Pelin A."/>
            <person name="Henrissat B."/>
            <person name="Reynolds N.K."/>
            <person name="Benny G.L."/>
            <person name="Smith M.E."/>
            <person name="James T.Y."/>
            <person name="Grigoriev I.V."/>
        </authorList>
    </citation>
    <scope>NUCLEOTIDE SEQUENCE [LARGE SCALE GENOMIC DNA]</scope>
    <source>
        <strain evidence="16">CSF55</strain>
    </source>
</reference>
<dbReference type="Proteomes" id="UP000281549">
    <property type="component" value="Unassembled WGS sequence"/>
</dbReference>
<dbReference type="InterPro" id="IPR024964">
    <property type="entry name" value="CTLH/CRA"/>
</dbReference>
<dbReference type="PROSITE" id="PS51722">
    <property type="entry name" value="G_TR_2"/>
    <property type="match status" value="1"/>
</dbReference>
<dbReference type="InterPro" id="IPR000795">
    <property type="entry name" value="T_Tr_GTP-bd_dom"/>
</dbReference>
<protein>
    <recommendedName>
        <fullName evidence="10">Elongation factor 1 alpha-like protein</fullName>
    </recommendedName>
</protein>
<reference evidence="14" key="3">
    <citation type="submission" date="2018-08" db="EMBL/GenBank/DDBJ databases">
        <title>Leveraging single-cell genomics to expand the Fungal Tree of Life.</title>
        <authorList>
            <consortium name="DOE Joint Genome Institute"/>
            <person name="Ahrendt S.R."/>
            <person name="Quandt C.A."/>
            <person name="Ciobanu D."/>
            <person name="Clum A."/>
            <person name="Salamov A."/>
            <person name="Andreopoulos B."/>
            <person name="Cheng J.-F."/>
            <person name="Woyke T."/>
            <person name="Pelin A."/>
            <person name="Henrissat B."/>
            <person name="Reynolds N."/>
            <person name="Benny G.L."/>
            <person name="Smith M.E."/>
            <person name="James T.Y."/>
            <person name="Grigoriev I.V."/>
        </authorList>
    </citation>
    <scope>NUCLEOTIDE SEQUENCE</scope>
    <source>
        <strain evidence="14">CSF55</strain>
    </source>
</reference>
<comment type="subunit">
    <text evidence="9">Component of the Dom34-Hbs1 complex, also named Pelota-HBS1L complex, composed of dom34 and hbs1.</text>
</comment>
<dbReference type="SMART" id="SM00757">
    <property type="entry name" value="CRA"/>
    <property type="match status" value="1"/>
</dbReference>
<evidence type="ECO:0000256" key="7">
    <source>
        <dbReference type="ARBA" id="ARBA00023134"/>
    </source>
</evidence>
<dbReference type="CDD" id="cd04093">
    <property type="entry name" value="HBS1_C_III"/>
    <property type="match status" value="1"/>
</dbReference>
<evidence type="ECO:0000313" key="14">
    <source>
        <dbReference type="EMBL" id="RKP22166.1"/>
    </source>
</evidence>
<dbReference type="HOGENOM" id="CLU_007265_3_2_1"/>
<dbReference type="Pfam" id="PF22594">
    <property type="entry name" value="GTP-eEF1A_C"/>
    <property type="match status" value="1"/>
</dbReference>
<keyword evidence="6" id="KW-0648">Protein biosynthesis</keyword>
<feature type="domain" description="Tr-type G" evidence="12">
    <location>
        <begin position="166"/>
        <end position="391"/>
    </location>
</feature>
<keyword evidence="7" id="KW-0342">GTP-binding</keyword>